<evidence type="ECO:0000313" key="2">
    <source>
        <dbReference type="Proteomes" id="UP000087766"/>
    </source>
</evidence>
<keyword evidence="2" id="KW-1185">Reference proteome</keyword>
<proteinExistence type="predicted"/>
<feature type="compositionally biased region" description="Low complexity" evidence="1">
    <location>
        <begin position="10"/>
        <end position="25"/>
    </location>
</feature>
<dbReference type="RefSeq" id="XP_022636218.1">
    <property type="nucleotide sequence ID" value="XM_022780497.1"/>
</dbReference>
<feature type="region of interest" description="Disordered" evidence="1">
    <location>
        <begin position="1"/>
        <end position="25"/>
    </location>
</feature>
<protein>
    <submittedName>
        <fullName evidence="3">Uncharacterized protein LOC111241651</fullName>
    </submittedName>
</protein>
<feature type="region of interest" description="Disordered" evidence="1">
    <location>
        <begin position="52"/>
        <end position="87"/>
    </location>
</feature>
<organism evidence="2 3">
    <name type="scientific">Vigna radiata var. radiata</name>
    <name type="common">Mung bean</name>
    <name type="synonym">Phaseolus aureus</name>
    <dbReference type="NCBI Taxonomy" id="3916"/>
    <lineage>
        <taxon>Eukaryota</taxon>
        <taxon>Viridiplantae</taxon>
        <taxon>Streptophyta</taxon>
        <taxon>Embryophyta</taxon>
        <taxon>Tracheophyta</taxon>
        <taxon>Spermatophyta</taxon>
        <taxon>Magnoliopsida</taxon>
        <taxon>eudicotyledons</taxon>
        <taxon>Gunneridae</taxon>
        <taxon>Pentapetalae</taxon>
        <taxon>rosids</taxon>
        <taxon>fabids</taxon>
        <taxon>Fabales</taxon>
        <taxon>Fabaceae</taxon>
        <taxon>Papilionoideae</taxon>
        <taxon>50 kb inversion clade</taxon>
        <taxon>NPAAA clade</taxon>
        <taxon>indigoferoid/millettioid clade</taxon>
        <taxon>Phaseoleae</taxon>
        <taxon>Vigna</taxon>
    </lineage>
</organism>
<name>A0A3Q0EWV2_VIGRR</name>
<sequence>MVRHRETRGTTPTPANSSRSSSSGLLTTLPASGASSFFAALYFFVVSRVHGPIPPPTLRRRHRQPLRLRRHRRSSKDVVSVDRRSSFGTGHDEIPEETLLPCLPLSKCGFCCFVLNGG</sequence>
<accession>A0A3Q0EWV2</accession>
<dbReference type="Proteomes" id="UP000087766">
    <property type="component" value="Chromosome 5"/>
</dbReference>
<dbReference type="GeneID" id="111241651"/>
<feature type="compositionally biased region" description="Basic residues" evidence="1">
    <location>
        <begin position="58"/>
        <end position="74"/>
    </location>
</feature>
<dbReference type="AlphaFoldDB" id="A0A3Q0EWV2"/>
<reference evidence="3" key="2">
    <citation type="submission" date="2025-08" db="UniProtKB">
        <authorList>
            <consortium name="RefSeq"/>
        </authorList>
    </citation>
    <scope>IDENTIFICATION</scope>
    <source>
        <tissue evidence="3">Leaf</tissue>
    </source>
</reference>
<feature type="compositionally biased region" description="Basic and acidic residues" evidence="1">
    <location>
        <begin position="75"/>
        <end position="87"/>
    </location>
</feature>
<dbReference type="KEGG" id="vra:111241651"/>
<reference evidence="2" key="1">
    <citation type="journal article" date="2014" name="Nat. Commun.">
        <title>Genome sequence of mungbean and insights into evolution within Vigna species.</title>
        <authorList>
            <person name="Kang Y.J."/>
            <person name="Kim S.K."/>
            <person name="Kim M.Y."/>
            <person name="Lestari P."/>
            <person name="Kim K.H."/>
            <person name="Ha B.K."/>
            <person name="Jun T.H."/>
            <person name="Hwang W.J."/>
            <person name="Lee T."/>
            <person name="Lee J."/>
            <person name="Shim S."/>
            <person name="Yoon M.Y."/>
            <person name="Jang Y.E."/>
            <person name="Han K.S."/>
            <person name="Taeprayoon P."/>
            <person name="Yoon N."/>
            <person name="Somta P."/>
            <person name="Tanya P."/>
            <person name="Kim K.S."/>
            <person name="Gwag J.G."/>
            <person name="Moon J.K."/>
            <person name="Lee Y.H."/>
            <person name="Park B.S."/>
            <person name="Bombarely A."/>
            <person name="Doyle J.J."/>
            <person name="Jackson S.A."/>
            <person name="Schafleitner R."/>
            <person name="Srinives P."/>
            <person name="Varshney R.K."/>
            <person name="Lee S.H."/>
        </authorList>
    </citation>
    <scope>NUCLEOTIDE SEQUENCE [LARGE SCALE GENOMIC DNA]</scope>
    <source>
        <strain evidence="2">cv. VC1973A</strain>
    </source>
</reference>
<gene>
    <name evidence="3" type="primary">LOC111241651</name>
</gene>
<evidence type="ECO:0000313" key="3">
    <source>
        <dbReference type="RefSeq" id="XP_022636218.1"/>
    </source>
</evidence>
<evidence type="ECO:0000256" key="1">
    <source>
        <dbReference type="SAM" id="MobiDB-lite"/>
    </source>
</evidence>